<dbReference type="Proteomes" id="UP001304429">
    <property type="component" value="Chromosome"/>
</dbReference>
<dbReference type="RefSeq" id="WP_098477584.1">
    <property type="nucleotide sequence ID" value="NZ_CP137532.1"/>
</dbReference>
<dbReference type="InterPro" id="IPR002104">
    <property type="entry name" value="Integrase_catalytic"/>
</dbReference>
<dbReference type="GO" id="GO:0003677">
    <property type="term" value="F:DNA binding"/>
    <property type="evidence" value="ECO:0007669"/>
    <property type="project" value="InterPro"/>
</dbReference>
<reference evidence="4" key="1">
    <citation type="submission" date="2023-10" db="EMBL/GenBank/DDBJ databases">
        <title>Comparative Genomic Analysis of Tomato Bacterial Spot Xanthomonads Reveals A New Lineage of Xanthomonas euvesicatoria.</title>
        <authorList>
            <person name="Huang C.-J."/>
            <person name="Wu T.-L."/>
            <person name="Wu Y.-L."/>
            <person name="Wang R.-S."/>
            <person name="Lin Y.-C."/>
        </authorList>
    </citation>
    <scope>NUCLEOTIDE SEQUENCE</scope>
    <source>
        <strain evidence="4">T0319-01</strain>
    </source>
</reference>
<dbReference type="Pfam" id="PF00589">
    <property type="entry name" value="Phage_integrase"/>
    <property type="match status" value="1"/>
</dbReference>
<evidence type="ECO:0000259" key="3">
    <source>
        <dbReference type="PROSITE" id="PS51898"/>
    </source>
</evidence>
<dbReference type="GO" id="GO:0006310">
    <property type="term" value="P:DNA recombination"/>
    <property type="evidence" value="ECO:0007669"/>
    <property type="project" value="UniProtKB-KW"/>
</dbReference>
<dbReference type="PROSITE" id="PS51898">
    <property type="entry name" value="TYR_RECOMBINASE"/>
    <property type="match status" value="1"/>
</dbReference>
<dbReference type="CDD" id="cd01184">
    <property type="entry name" value="INT_C_like_1"/>
    <property type="match status" value="1"/>
</dbReference>
<feature type="domain" description="Tyr recombinase" evidence="3">
    <location>
        <begin position="264"/>
        <end position="463"/>
    </location>
</feature>
<gene>
    <name evidence="4" type="ORF">R5577_07520</name>
</gene>
<sequence length="511" mass="57099">MPKPYFLRRPAGLYVRFFVPTDLQALVGSRYLVRPVRLCLGDAARLAVARTAVALSEAFDRMRQGASSMKDDLLSQALAALQGNEARHYTIKVGGIELSADGAEDHARLLEALKNLPLPSSTEVTTKAGPLFSERAAIHVREMKRVGRSATNIFDTEYSLGLFVALVGDKPVEDYKADDVRSFLEAIEHYPSNASKKAEFAGLAPADILKKAKKGNYAKLGMRTKEKHRDRLAAFFNALASEDLIGKAPHKAIINRAKASTDEPSRNPFSKDELNALFEPSKFKMWASKYPHRWFGTLLGLITGARINEVAQLYVDDLDQVGGCWGIHIRAARADQRLKNPHSSRFVPLPSALIEAGILIYRDEVKAAGFERLFPHLPYHSEHGYGDALGDQFRTYAKKCGLTQRLKSFHCFRHTLSNALINEHGVSVMTTQQITGHDLNLPPGLKHYVDPPTVPARLQALEKFGPPVDLPAYQPKQFNISFKQVRHIERRRKIAKHDIPTLKIKTGWRID</sequence>
<dbReference type="PANTHER" id="PTHR30349">
    <property type="entry name" value="PHAGE INTEGRASE-RELATED"/>
    <property type="match status" value="1"/>
</dbReference>
<dbReference type="Gene3D" id="1.10.443.10">
    <property type="entry name" value="Intergrase catalytic core"/>
    <property type="match status" value="1"/>
</dbReference>
<accession>A0AAX4FMU0</accession>
<keyword evidence="2" id="KW-0233">DNA recombination</keyword>
<dbReference type="SUPFAM" id="SSF56349">
    <property type="entry name" value="DNA breaking-rejoining enzymes"/>
    <property type="match status" value="1"/>
</dbReference>
<evidence type="ECO:0000256" key="1">
    <source>
        <dbReference type="ARBA" id="ARBA00022908"/>
    </source>
</evidence>
<evidence type="ECO:0000313" key="4">
    <source>
        <dbReference type="EMBL" id="WOP57960.1"/>
    </source>
</evidence>
<dbReference type="InterPro" id="IPR050090">
    <property type="entry name" value="Tyrosine_recombinase_XerCD"/>
</dbReference>
<protein>
    <submittedName>
        <fullName evidence="4">Site-specific integrase</fullName>
    </submittedName>
</protein>
<keyword evidence="1" id="KW-0229">DNA integration</keyword>
<organism evidence="4 5">
    <name type="scientific">Xanthomonas euvesicatoria</name>
    <dbReference type="NCBI Taxonomy" id="456327"/>
    <lineage>
        <taxon>Bacteria</taxon>
        <taxon>Pseudomonadati</taxon>
        <taxon>Pseudomonadota</taxon>
        <taxon>Gammaproteobacteria</taxon>
        <taxon>Lysobacterales</taxon>
        <taxon>Lysobacteraceae</taxon>
        <taxon>Xanthomonas</taxon>
    </lineage>
</organism>
<dbReference type="PANTHER" id="PTHR30349:SF64">
    <property type="entry name" value="PROPHAGE INTEGRASE INTD-RELATED"/>
    <property type="match status" value="1"/>
</dbReference>
<proteinExistence type="predicted"/>
<evidence type="ECO:0000256" key="2">
    <source>
        <dbReference type="ARBA" id="ARBA00023172"/>
    </source>
</evidence>
<dbReference type="AlphaFoldDB" id="A0AAX4FMU0"/>
<evidence type="ECO:0000313" key="5">
    <source>
        <dbReference type="Proteomes" id="UP001304429"/>
    </source>
</evidence>
<dbReference type="GO" id="GO:0015074">
    <property type="term" value="P:DNA integration"/>
    <property type="evidence" value="ECO:0007669"/>
    <property type="project" value="UniProtKB-KW"/>
</dbReference>
<dbReference type="EMBL" id="CP137539">
    <property type="protein sequence ID" value="WOP57960.1"/>
    <property type="molecule type" value="Genomic_DNA"/>
</dbReference>
<dbReference type="InterPro" id="IPR011010">
    <property type="entry name" value="DNA_brk_join_enz"/>
</dbReference>
<name>A0AAX4FMU0_XANEU</name>
<dbReference type="InterPro" id="IPR013762">
    <property type="entry name" value="Integrase-like_cat_sf"/>
</dbReference>